<dbReference type="Gene3D" id="3.40.640.10">
    <property type="entry name" value="Type I PLP-dependent aspartate aminotransferase-like (Major domain)"/>
    <property type="match status" value="1"/>
</dbReference>
<accession>A0A1W6ZA09</accession>
<keyword evidence="3 4" id="KW-0663">Pyridoxal phosphate</keyword>
<dbReference type="Gene3D" id="3.90.1150.10">
    <property type="entry name" value="Aspartate Aminotransferase, domain 1"/>
    <property type="match status" value="1"/>
</dbReference>
<evidence type="ECO:0000313" key="5">
    <source>
        <dbReference type="EMBL" id="ARP94075.1"/>
    </source>
</evidence>
<dbReference type="EMBL" id="CP021111">
    <property type="protein sequence ID" value="ARP94075.1"/>
    <property type="molecule type" value="Genomic_DNA"/>
</dbReference>
<evidence type="ECO:0000256" key="3">
    <source>
        <dbReference type="PIRSR" id="PIRSR000390-2"/>
    </source>
</evidence>
<dbReference type="InterPro" id="IPR015424">
    <property type="entry name" value="PyrdxlP-dep_Trfase"/>
</dbReference>
<dbReference type="GO" id="GO:0030170">
    <property type="term" value="F:pyridoxal phosphate binding"/>
    <property type="evidence" value="ECO:0007669"/>
    <property type="project" value="TreeGrafter"/>
</dbReference>
<reference evidence="5 6" key="1">
    <citation type="submission" date="2017-05" db="EMBL/GenBank/DDBJ databases">
        <title>Complete and WGS of Bordetella genogroups.</title>
        <authorList>
            <person name="Spilker T."/>
            <person name="LiPuma J."/>
        </authorList>
    </citation>
    <scope>NUCLEOTIDE SEQUENCE [LARGE SCALE GENOMIC DNA]</scope>
    <source>
        <strain evidence="5 6">AU7206</strain>
    </source>
</reference>
<evidence type="ECO:0000313" key="6">
    <source>
        <dbReference type="Proteomes" id="UP000194161"/>
    </source>
</evidence>
<dbReference type="AlphaFoldDB" id="A0A1W6ZA09"/>
<dbReference type="InterPro" id="IPR015421">
    <property type="entry name" value="PyrdxlP-dep_Trfase_major"/>
</dbReference>
<comment type="similarity">
    <text evidence="1 4">Belongs to the DegT/DnrJ/EryC1 family.</text>
</comment>
<dbReference type="STRING" id="463040.CAL15_06570"/>
<feature type="active site" description="Proton acceptor" evidence="2">
    <location>
        <position position="188"/>
    </location>
</feature>
<name>A0A1W6ZA09_9BORD</name>
<evidence type="ECO:0000256" key="4">
    <source>
        <dbReference type="RuleBase" id="RU004508"/>
    </source>
</evidence>
<dbReference type="GO" id="GO:0000271">
    <property type="term" value="P:polysaccharide biosynthetic process"/>
    <property type="evidence" value="ECO:0007669"/>
    <property type="project" value="TreeGrafter"/>
</dbReference>
<keyword evidence="6" id="KW-1185">Reference proteome</keyword>
<evidence type="ECO:0000256" key="1">
    <source>
        <dbReference type="ARBA" id="ARBA00037999"/>
    </source>
</evidence>
<dbReference type="GO" id="GO:0008483">
    <property type="term" value="F:transaminase activity"/>
    <property type="evidence" value="ECO:0007669"/>
    <property type="project" value="TreeGrafter"/>
</dbReference>
<dbReference type="PIRSF" id="PIRSF000390">
    <property type="entry name" value="PLP_StrS"/>
    <property type="match status" value="1"/>
</dbReference>
<dbReference type="Pfam" id="PF01041">
    <property type="entry name" value="DegT_DnrJ_EryC1"/>
    <property type="match status" value="1"/>
</dbReference>
<sequence length="388" mass="42479">MIPYGRQDITREDCLAVQEVLQSDFLTQGPAVGRFENAVAAYCQAAAGSAFSSATAALHGAYHALGVGAGDLVWTTPNTFVATANAALYLGADVDFVDIDAATLNMSVDALQSKLEQAKEFGRLPKVVVPVHFAGQCCDMQAIAALSKAYGFRIVEDASHAIGGRYQGHPVGSCRYSDITVFSFHPVKIITTGEGGLATTNSAELKNRMDLFRAHGVTRDGALMRASQHGAWYYEMVSLGYNYRMTDIQAALGLSQLTRVDDYVARRHDIASMYDQAFRDIGVRLPAQSKSQYSGYHLYVIRWPDGLGGRTRRQAFDYLKEHGLYVNVHYIPVHLQPYYQDLGFKLGQFPKAEEYYGEAITLPLFPGLLEGDIAHVIASVRACAGRKP</sequence>
<dbReference type="PANTHER" id="PTHR30244">
    <property type="entry name" value="TRANSAMINASE"/>
    <property type="match status" value="1"/>
</dbReference>
<dbReference type="InterPro" id="IPR020026">
    <property type="entry name" value="PseC"/>
</dbReference>
<dbReference type="CDD" id="cd00616">
    <property type="entry name" value="AHBA_syn"/>
    <property type="match status" value="1"/>
</dbReference>
<dbReference type="OrthoDB" id="9804264at2"/>
<gene>
    <name evidence="5" type="ORF">CAL15_06570</name>
</gene>
<dbReference type="Proteomes" id="UP000194161">
    <property type="component" value="Chromosome"/>
</dbReference>
<protein>
    <submittedName>
        <fullName evidence="5">UDP-4-amino-4, 6-dideoxy-N-acetyl-beta-L-altrosamine transaminase</fullName>
    </submittedName>
</protein>
<dbReference type="RefSeq" id="WP_086077845.1">
    <property type="nucleotide sequence ID" value="NZ_CP021111.1"/>
</dbReference>
<dbReference type="InterPro" id="IPR015422">
    <property type="entry name" value="PyrdxlP-dep_Trfase_small"/>
</dbReference>
<organism evidence="5 6">
    <name type="scientific">Bordetella genomosp. 13</name>
    <dbReference type="NCBI Taxonomy" id="463040"/>
    <lineage>
        <taxon>Bacteria</taxon>
        <taxon>Pseudomonadati</taxon>
        <taxon>Pseudomonadota</taxon>
        <taxon>Betaproteobacteria</taxon>
        <taxon>Burkholderiales</taxon>
        <taxon>Alcaligenaceae</taxon>
        <taxon>Bordetella</taxon>
    </lineage>
</organism>
<evidence type="ECO:0000256" key="2">
    <source>
        <dbReference type="PIRSR" id="PIRSR000390-1"/>
    </source>
</evidence>
<dbReference type="InterPro" id="IPR000653">
    <property type="entry name" value="DegT/StrS_aminotransferase"/>
</dbReference>
<dbReference type="SUPFAM" id="SSF53383">
    <property type="entry name" value="PLP-dependent transferases"/>
    <property type="match status" value="1"/>
</dbReference>
<dbReference type="PANTHER" id="PTHR30244:SF34">
    <property type="entry name" value="DTDP-4-AMINO-4,6-DIDEOXYGALACTOSE TRANSAMINASE"/>
    <property type="match status" value="1"/>
</dbReference>
<dbReference type="KEGG" id="bgm:CAL15_06570"/>
<feature type="modified residue" description="N6-(pyridoxal phosphate)lysine" evidence="3">
    <location>
        <position position="188"/>
    </location>
</feature>
<proteinExistence type="inferred from homology"/>
<dbReference type="NCBIfam" id="TIGR03588">
    <property type="entry name" value="PseC"/>
    <property type="match status" value="1"/>
</dbReference>